<sequence>MNKLIIISIVLMVTGCEAAKDKTSEQVAIEALPYYEEATFTPQWFSTKEEIPEDFHQIPKFSLVNQLGDSLTEEVFDNKISIVNFFFTTCPGICPKMMANMDLVQEQLKENEKLQLLSYSVTPEMDGVPELKEYAEKNGIMSDNWYLITGERDVIYELGRNQFFVEEDMGLEKGPDDFLHTENILLIDGERHIRGIYNGLNKTAINQMIADVETLQAELLVR</sequence>
<dbReference type="Proteomes" id="UP000321301">
    <property type="component" value="Unassembled WGS sequence"/>
</dbReference>
<evidence type="ECO:0000313" key="6">
    <source>
        <dbReference type="EMBL" id="GEO21466.1"/>
    </source>
</evidence>
<organism evidence="6 7">
    <name type="scientific">Cyclobacterium qasimii</name>
    <dbReference type="NCBI Taxonomy" id="1350429"/>
    <lineage>
        <taxon>Bacteria</taxon>
        <taxon>Pseudomonadati</taxon>
        <taxon>Bacteroidota</taxon>
        <taxon>Cytophagia</taxon>
        <taxon>Cytophagales</taxon>
        <taxon>Cyclobacteriaceae</taxon>
        <taxon>Cyclobacterium</taxon>
    </lineage>
</organism>
<dbReference type="PANTHER" id="PTHR12151:SF25">
    <property type="entry name" value="LINALOOL DEHYDRATASE_ISOMERASE DOMAIN-CONTAINING PROTEIN"/>
    <property type="match status" value="1"/>
</dbReference>
<feature type="disulfide bond" description="Redox-active" evidence="4">
    <location>
        <begin position="90"/>
        <end position="94"/>
    </location>
</feature>
<feature type="binding site" evidence="3">
    <location>
        <position position="180"/>
    </location>
    <ligand>
        <name>Cu cation</name>
        <dbReference type="ChEBI" id="CHEBI:23378"/>
    </ligand>
</feature>
<reference evidence="6 7" key="1">
    <citation type="submission" date="2019-07" db="EMBL/GenBank/DDBJ databases">
        <title>Whole genome shotgun sequence of Cyclobacterium qasimii NBRC 106168.</title>
        <authorList>
            <person name="Hosoyama A."/>
            <person name="Uohara A."/>
            <person name="Ohji S."/>
            <person name="Ichikawa N."/>
        </authorList>
    </citation>
    <scope>NUCLEOTIDE SEQUENCE [LARGE SCALE GENOMIC DNA]</scope>
    <source>
        <strain evidence="6 7">NBRC 106168</strain>
    </source>
</reference>
<dbReference type="InterPro" id="IPR003782">
    <property type="entry name" value="SCO1/SenC"/>
</dbReference>
<evidence type="ECO:0000256" key="1">
    <source>
        <dbReference type="ARBA" id="ARBA00010996"/>
    </source>
</evidence>
<dbReference type="AlphaFoldDB" id="A0A512CB89"/>
<proteinExistence type="inferred from homology"/>
<feature type="domain" description="Thioredoxin" evidence="5">
    <location>
        <begin position="52"/>
        <end position="217"/>
    </location>
</feature>
<keyword evidence="7" id="KW-1185">Reference proteome</keyword>
<keyword evidence="4" id="KW-1015">Disulfide bond</keyword>
<dbReference type="CDD" id="cd02968">
    <property type="entry name" value="SCO"/>
    <property type="match status" value="1"/>
</dbReference>
<dbReference type="InterPro" id="IPR036249">
    <property type="entry name" value="Thioredoxin-like_sf"/>
</dbReference>
<gene>
    <name evidence="6" type="ORF">CQA01_20000</name>
</gene>
<dbReference type="PANTHER" id="PTHR12151">
    <property type="entry name" value="ELECTRON TRANSPORT PROTIN SCO1/SENC FAMILY MEMBER"/>
    <property type="match status" value="1"/>
</dbReference>
<dbReference type="PROSITE" id="PS51352">
    <property type="entry name" value="THIOREDOXIN_2"/>
    <property type="match status" value="1"/>
</dbReference>
<evidence type="ECO:0000256" key="4">
    <source>
        <dbReference type="PIRSR" id="PIRSR603782-2"/>
    </source>
</evidence>
<evidence type="ECO:0000259" key="5">
    <source>
        <dbReference type="PROSITE" id="PS51352"/>
    </source>
</evidence>
<dbReference type="EMBL" id="BJYV01000007">
    <property type="protein sequence ID" value="GEO21466.1"/>
    <property type="molecule type" value="Genomic_DNA"/>
</dbReference>
<evidence type="ECO:0000256" key="2">
    <source>
        <dbReference type="ARBA" id="ARBA00023008"/>
    </source>
</evidence>
<evidence type="ECO:0000256" key="3">
    <source>
        <dbReference type="PIRSR" id="PIRSR603782-1"/>
    </source>
</evidence>
<dbReference type="PROSITE" id="PS51257">
    <property type="entry name" value="PROKAR_LIPOPROTEIN"/>
    <property type="match status" value="1"/>
</dbReference>
<accession>A0A512CB89</accession>
<dbReference type="InterPro" id="IPR013766">
    <property type="entry name" value="Thioredoxin_domain"/>
</dbReference>
<dbReference type="Gene3D" id="3.40.30.10">
    <property type="entry name" value="Glutaredoxin"/>
    <property type="match status" value="1"/>
</dbReference>
<dbReference type="GO" id="GO:0046872">
    <property type="term" value="F:metal ion binding"/>
    <property type="evidence" value="ECO:0007669"/>
    <property type="project" value="UniProtKB-KW"/>
</dbReference>
<feature type="binding site" evidence="3">
    <location>
        <position position="94"/>
    </location>
    <ligand>
        <name>Cu cation</name>
        <dbReference type="ChEBI" id="CHEBI:23378"/>
    </ligand>
</feature>
<dbReference type="Pfam" id="PF02630">
    <property type="entry name" value="SCO1-SenC"/>
    <property type="match status" value="1"/>
</dbReference>
<keyword evidence="2 3" id="KW-0186">Copper</keyword>
<evidence type="ECO:0000313" key="7">
    <source>
        <dbReference type="Proteomes" id="UP000321301"/>
    </source>
</evidence>
<dbReference type="SUPFAM" id="SSF52833">
    <property type="entry name" value="Thioredoxin-like"/>
    <property type="match status" value="1"/>
</dbReference>
<comment type="similarity">
    <text evidence="1">Belongs to the SCO1/2 family.</text>
</comment>
<keyword evidence="3" id="KW-0479">Metal-binding</keyword>
<feature type="binding site" evidence="3">
    <location>
        <position position="90"/>
    </location>
    <ligand>
        <name>Cu cation</name>
        <dbReference type="ChEBI" id="CHEBI:23378"/>
    </ligand>
</feature>
<name>A0A512CB89_9BACT</name>
<protein>
    <submittedName>
        <fullName evidence="6">Photosynthetic protein synthase II</fullName>
    </submittedName>
</protein>
<dbReference type="RefSeq" id="WP_040414743.1">
    <property type="nucleotide sequence ID" value="NZ_BJYV01000007.1"/>
</dbReference>
<comment type="caution">
    <text evidence="6">The sequence shown here is derived from an EMBL/GenBank/DDBJ whole genome shotgun (WGS) entry which is preliminary data.</text>
</comment>